<feature type="region of interest" description="Disordered" evidence="4">
    <location>
        <begin position="193"/>
        <end position="219"/>
    </location>
</feature>
<dbReference type="EMBL" id="OZ020107">
    <property type="protein sequence ID" value="CAK9259708.1"/>
    <property type="molecule type" value="Genomic_DNA"/>
</dbReference>
<dbReference type="Gene3D" id="3.40.50.1820">
    <property type="entry name" value="alpha/beta hydrolase"/>
    <property type="match status" value="1"/>
</dbReference>
<dbReference type="Pfam" id="PF23598">
    <property type="entry name" value="LRR_14"/>
    <property type="match status" value="3"/>
</dbReference>
<dbReference type="InterPro" id="IPR003591">
    <property type="entry name" value="Leu-rich_rpt_typical-subtyp"/>
</dbReference>
<organism evidence="9 10">
    <name type="scientific">Sphagnum jensenii</name>
    <dbReference type="NCBI Taxonomy" id="128206"/>
    <lineage>
        <taxon>Eukaryota</taxon>
        <taxon>Viridiplantae</taxon>
        <taxon>Streptophyta</taxon>
        <taxon>Embryophyta</taxon>
        <taxon>Bryophyta</taxon>
        <taxon>Sphagnophytina</taxon>
        <taxon>Sphagnopsida</taxon>
        <taxon>Sphagnales</taxon>
        <taxon>Sphagnaceae</taxon>
        <taxon>Sphagnum</taxon>
    </lineage>
</organism>
<evidence type="ECO:0000313" key="10">
    <source>
        <dbReference type="Proteomes" id="UP001497444"/>
    </source>
</evidence>
<dbReference type="InterPro" id="IPR058546">
    <property type="entry name" value="RPS4B/Roq1-like_LRR"/>
</dbReference>
<keyword evidence="1" id="KW-0433">Leucine-rich repeat</keyword>
<dbReference type="InterPro" id="IPR027417">
    <property type="entry name" value="P-loop_NTPase"/>
</dbReference>
<evidence type="ECO:0000313" key="9">
    <source>
        <dbReference type="EMBL" id="CAK9259708.1"/>
    </source>
</evidence>
<evidence type="ECO:0000256" key="3">
    <source>
        <dbReference type="ARBA" id="ARBA00022821"/>
    </source>
</evidence>
<dbReference type="InterPro" id="IPR055414">
    <property type="entry name" value="LRR_R13L4/SHOC2-like"/>
</dbReference>
<dbReference type="InterPro" id="IPR002182">
    <property type="entry name" value="NB-ARC"/>
</dbReference>
<proteinExistence type="predicted"/>
<evidence type="ECO:0000256" key="2">
    <source>
        <dbReference type="ARBA" id="ARBA00022737"/>
    </source>
</evidence>
<evidence type="ECO:0000259" key="6">
    <source>
        <dbReference type="Pfam" id="PF23282"/>
    </source>
</evidence>
<feature type="domain" description="Disease resistance R13L4/SHOC-2-like LRR" evidence="8">
    <location>
        <begin position="1188"/>
        <end position="1310"/>
    </location>
</feature>
<sequence length="1785" mass="202161">MEPDPRDEELGMKSLPSSYKDAWGKQIPPEPPPFNMVSWIGERSHQSEITMVEQEPKGAENINDPSTILDNPTSIETPISSEQEHQLILLEPDPIREVGNGRRGGQGHFKHAWESRRRYGWTRIRRGVRRRKKQFGIFGHFVLRWICCWTIEPQGSREVDQALWKWPVKMPFQGTQDASDIMVKHVPQEPFSLRTKTSGKPSHHQSEITVEPELERGQSGGPLIVDQPNFIETHTSLAQEHRLTSLEPDQVQEINPVHIVYPNLILTQPKLVIIFFHGIVSRKDISNAWKETWTSITHINGEERPTFWIKEWLVEDMGENIQILSLSYDANIYGVNDDVTDIGKNLVQSLVVNQRYISLWRAPIVLVGHSFGGLIIKSLVVEIKRCMNKKPSNDIESAMNERSKDFYDNLIGVIFYGAPHEGGTKAFSTYFAQTCQEMGILNKTHPIQQSLLKNVQFLDKTMEQLSMEFDEAKENLNIYAFVEGQPINKDEEILVPHASAQRLSRNNYYKIEDANHLTICKPPTRDHISYSKLVDCLRTCLKNPRQLPSLPSWEVSLEEKANDTYKLLQKISIIGLVGMGGIGKTTLSKKIYHLFQEQYDKSSFLEDVKSKNIEDLKKQLLQDLCGRKKNNMEVVNGDDLKGIEETMISKKVLVVIDDVDEKLISDLSKVLAFQGKHRKSNVIVTCRNWGILEGHLDPNGRFEVPYLNKKQAMELFLSHAFHNTKQVEKDFENIVEEIVEACAGLPLSLEVMGGFLHKKKSHDMQTRLKIWKGALKKLRTGNNLDGGIEDILWQSLEISYKDLDQPEKDMFLDIACYFGGLKESIALRIWDSESSTLELQNLKDRSLVKVEKDGNLFIHDQLRDMGRKFVIREENNRIWDLETNLQNFHEQEVPSKLQGLSWEGNENLVSRIFKNVHLPKLRLFDMAQVSSNIMEDFLHDQHVCELRWIHWQETKMKEIPFNFGHCPNLRVLDLSKCINLEVLPTSIQTLTTLQHFSLSMCSKLQALPTSINKLIALQELDLSSCSQLKELPTSIDKLTSLETLDLEGCSQLKELPTSINKLTALRWLNLSRCSELKELPTSIDKLTTLRWLNLSGCFKLKELPTSINKLTCLQNLDLSRCSQLKELPTSINKLTALRSLNLSGFSKLKELPTSIDKLISLETLDLSWCSQLKELPTSIDKLTSLQNLDLSKCSQLKELPTSIDKLISLQNLDLSKCSQLKELPTSINKLTGLETLDLEGCSQLKELPTSIDKLTTLRSLNLSECSQLKDLPTSIDKLTALRSLNLSECSQLKELPTSIDKLTALRSLNLLECSQLKELPTSIDKLTSLETLDLEGCSQLKELPTSIDKLTALRWLKLSGCSELKELPTSIDKLTTLRSLNLSGCSELKELPTSIDKLTGLDFLYLEGCLQLKELPTSIDKLTTLRSLNLSGCSQLKELPTFIDKLTALRSLNLSGCSQLKELPTSIDKLTALRSLNLSGCSQLKELPTSIDKLTSLETLDLGGCSQLKELPTSIDKLTTLRWLKLSRCSKLKELPTSIDKLSGLQNLDLSKCSQLKELPTSIDKLISLQNLDLSKCSQLKELPTSIDKLTALRSLNLSRCSKLKELPTSIDKLTCLENLCFLRYSQLKELPTSIDKLTILRSLDLSGCSELKELPTSIDKFIRLETLNLEGCSQLKELPTSIDKLTALRSLDLSGCSELKELPTSIDKFTRLETLNLEGCSQLKELPTSIDKLTALRSLNLSRCSELKELPTSIDKLTTLQRLNLSRCSQLKELPTSIDKLTTL</sequence>
<feature type="domain" description="NB-ARC" evidence="5">
    <location>
        <begin position="569"/>
        <end position="725"/>
    </location>
</feature>
<keyword evidence="2" id="KW-0677">Repeat</keyword>
<dbReference type="InterPro" id="IPR042197">
    <property type="entry name" value="Apaf_helical"/>
</dbReference>
<dbReference type="InterPro" id="IPR032675">
    <property type="entry name" value="LRR_dom_sf"/>
</dbReference>
<dbReference type="PRINTS" id="PR00364">
    <property type="entry name" value="DISEASERSIST"/>
</dbReference>
<protein>
    <recommendedName>
        <fullName evidence="11">NB-ARC domain-containing protein</fullName>
    </recommendedName>
</protein>
<dbReference type="SUPFAM" id="SSF52058">
    <property type="entry name" value="L domain-like"/>
    <property type="match status" value="3"/>
</dbReference>
<dbReference type="PANTHER" id="PTHR36766:SF30">
    <property type="entry name" value="TIR-NBS TYPE DISEASE RESISTANCE PROTEIN-RELATED"/>
    <property type="match status" value="1"/>
</dbReference>
<feature type="region of interest" description="Disordered" evidence="4">
    <location>
        <begin position="1"/>
        <end position="33"/>
    </location>
</feature>
<feature type="domain" description="Disease resistance protein Roq1-like winged-helix" evidence="6">
    <location>
        <begin position="806"/>
        <end position="870"/>
    </location>
</feature>
<dbReference type="Pfam" id="PF23286">
    <property type="entry name" value="LRR_13"/>
    <property type="match status" value="1"/>
</dbReference>
<evidence type="ECO:0000256" key="4">
    <source>
        <dbReference type="SAM" id="MobiDB-lite"/>
    </source>
</evidence>
<dbReference type="Gene3D" id="1.10.8.430">
    <property type="entry name" value="Helical domain of apoptotic protease-activating factors"/>
    <property type="match status" value="1"/>
</dbReference>
<keyword evidence="10" id="KW-1185">Reference proteome</keyword>
<feature type="domain" description="Disease resistance R13L4/SHOC-2-like LRR" evidence="8">
    <location>
        <begin position="1065"/>
        <end position="1166"/>
    </location>
</feature>
<feature type="domain" description="Disease resistance R13L4/SHOC-2-like LRR" evidence="8">
    <location>
        <begin position="1426"/>
        <end position="1553"/>
    </location>
</feature>
<evidence type="ECO:0000259" key="5">
    <source>
        <dbReference type="Pfam" id="PF00931"/>
    </source>
</evidence>
<dbReference type="Pfam" id="PF00931">
    <property type="entry name" value="NB-ARC"/>
    <property type="match status" value="1"/>
</dbReference>
<evidence type="ECO:0008006" key="11">
    <source>
        <dbReference type="Google" id="ProtNLM"/>
    </source>
</evidence>
<dbReference type="PANTHER" id="PTHR36766">
    <property type="entry name" value="PLANT BROAD-SPECTRUM MILDEW RESISTANCE PROTEIN RPW8"/>
    <property type="match status" value="1"/>
</dbReference>
<accession>A0ABP0W169</accession>
<dbReference type="InterPro" id="IPR029058">
    <property type="entry name" value="AB_hydrolase_fold"/>
</dbReference>
<dbReference type="SUPFAM" id="SSF52540">
    <property type="entry name" value="P-loop containing nucleoside triphosphate hydrolases"/>
    <property type="match status" value="1"/>
</dbReference>
<feature type="domain" description="Disease resistance protein RPS4B/Roq1-like leucine-rich repeats" evidence="7">
    <location>
        <begin position="967"/>
        <end position="1054"/>
    </location>
</feature>
<dbReference type="SMART" id="SM00367">
    <property type="entry name" value="LRR_CC"/>
    <property type="match status" value="13"/>
</dbReference>
<evidence type="ECO:0000256" key="1">
    <source>
        <dbReference type="ARBA" id="ARBA00022614"/>
    </source>
</evidence>
<dbReference type="Pfam" id="PF23282">
    <property type="entry name" value="WHD_ROQ1"/>
    <property type="match status" value="1"/>
</dbReference>
<evidence type="ECO:0000259" key="7">
    <source>
        <dbReference type="Pfam" id="PF23286"/>
    </source>
</evidence>
<dbReference type="InterPro" id="IPR058192">
    <property type="entry name" value="WHD_ROQ1-like"/>
</dbReference>
<dbReference type="SUPFAM" id="SSF53474">
    <property type="entry name" value="alpha/beta-Hydrolases"/>
    <property type="match status" value="1"/>
</dbReference>
<name>A0ABP0W169_9BRYO</name>
<keyword evidence="3" id="KW-0611">Plant defense</keyword>
<dbReference type="Gene3D" id="3.80.10.10">
    <property type="entry name" value="Ribonuclease Inhibitor"/>
    <property type="match status" value="4"/>
</dbReference>
<evidence type="ECO:0000259" key="8">
    <source>
        <dbReference type="Pfam" id="PF23598"/>
    </source>
</evidence>
<reference evidence="9" key="1">
    <citation type="submission" date="2024-02" db="EMBL/GenBank/DDBJ databases">
        <authorList>
            <consortium name="ELIXIR-Norway"/>
            <consortium name="Elixir Norway"/>
        </authorList>
    </citation>
    <scope>NUCLEOTIDE SEQUENCE</scope>
</reference>
<dbReference type="InterPro" id="IPR006553">
    <property type="entry name" value="Leu-rich_rpt_Cys-con_subtyp"/>
</dbReference>
<dbReference type="Gene3D" id="3.40.50.300">
    <property type="entry name" value="P-loop containing nucleotide triphosphate hydrolases"/>
    <property type="match status" value="1"/>
</dbReference>
<gene>
    <name evidence="9" type="ORF">CSSPJE1EN1_LOCUS5186</name>
</gene>
<dbReference type="Proteomes" id="UP001497444">
    <property type="component" value="Chromosome 12"/>
</dbReference>
<dbReference type="SMART" id="SM00369">
    <property type="entry name" value="LRR_TYP"/>
    <property type="match status" value="12"/>
</dbReference>